<sequence>MQADTSHTLENINRRTSSSTVSTLLGLQKHGLFDVRSLDWIKRLDILYPSALNQSRKRRWDGGRVANNSGKKLLRRTNVNSCRNRKYIALSYTWTPPANQPISCGAYLVQSRNGNFCSSHVRDQVLDRVIAFFNYWKATQFHVQGFWIDQECIDQNNDAEKQCAIQSMERVYSYSACSVALLSVRIESRSHLRSLIYILKRDNPPRGQEECQIPSILDLLGYITSDPWWERGWTFQEDYCASTKMKLLIPHSPSLTDLKEENTDLLDDLEGELCIPSADFRSQATEFCMEYRENPQFKTECDKILQRAGKYNVQLLEPDNEGNATIRRSMSPMVFSNVGKRKIAVESDRLAVIANCLGYPVRLDTKKVEGRKYSLSIAMLALFLLNGEILMNSPGNSRRALRSGIFDYLRDQSLRTFQPPDIHQKLTFIKRCRFPVVKLSEEGILTSGHLWKLGKIVEDARAPRPSRGADHKLNYYQRKRLDQLARHLASGDLGKRYQHMASAIKVYLKEDETWKSERVTFAKYYKDLMAEEIVKAMDDRDSLRLRLGCIISHKGKNSDTDPYRGIFIRETDHPWTTEEETYVFTAVCPAERSKDGTEKHVSLEVELRGSPQRRPVQLVIKRWINGLFFFDESSPITNVVFPWPASLLVIMNAESGLRKYFLLDTGALSLGLYPGRHNMKERRCLGQDNDHPNRVRSHQSNQLPLLLHTSSSPISHRLTLMAGTKRSWEGTLLRDKDTQADTADVTMSDQSSQILSIFGTFRDELDEHHDRRERLTKISRDITALSKKIIFSLQRVRTLNAPLPPNITKETTSRFAQITELFKTALPDITAPLHKHRYARQISPGLQEFIEALSFHHYLETQTLITIDEVRARLLDGAVPVSEEDYLMGVFDLTGEMMRFAITSLSSGVIERSEAEAESNIMYPRLAAPQAGIVFDLREVRSLAEALSVPRKHGWMFRDLHKKVEVMQASVEKVERAAYGVLVRGSERPAGWMPDLSAEQVEVA</sequence>
<dbReference type="VEuPathDB" id="FungiDB:P168DRAFT_307424"/>
<dbReference type="CDD" id="cd14820">
    <property type="entry name" value="TRAX"/>
    <property type="match status" value="1"/>
</dbReference>
<dbReference type="GeneID" id="36546630"/>
<dbReference type="Gene3D" id="1.20.58.190">
    <property type="entry name" value="Translin, domain 1"/>
    <property type="match status" value="1"/>
</dbReference>
<dbReference type="InterPro" id="IPR016069">
    <property type="entry name" value="Translin_C"/>
</dbReference>
<dbReference type="SUPFAM" id="SSF74784">
    <property type="entry name" value="Translin"/>
    <property type="match status" value="1"/>
</dbReference>
<evidence type="ECO:0000256" key="2">
    <source>
        <dbReference type="ARBA" id="ARBA00004496"/>
    </source>
</evidence>
<proteinExistence type="inferred from homology"/>
<keyword evidence="4" id="KW-0963">Cytoplasm</keyword>
<dbReference type="GO" id="GO:0043565">
    <property type="term" value="F:sequence-specific DNA binding"/>
    <property type="evidence" value="ECO:0007669"/>
    <property type="project" value="InterPro"/>
</dbReference>
<evidence type="ECO:0000313" key="7">
    <source>
        <dbReference type="EMBL" id="PKY00488.1"/>
    </source>
</evidence>
<dbReference type="Pfam" id="PF01997">
    <property type="entry name" value="Translin"/>
    <property type="match status" value="1"/>
</dbReference>
<dbReference type="Pfam" id="PF06985">
    <property type="entry name" value="HET"/>
    <property type="match status" value="1"/>
</dbReference>
<comment type="subcellular location">
    <subcellularLocation>
        <location evidence="2">Cytoplasm</location>
    </subcellularLocation>
    <subcellularLocation>
        <location evidence="1">Nucleus</location>
    </subcellularLocation>
</comment>
<dbReference type="Proteomes" id="UP000234254">
    <property type="component" value="Unassembled WGS sequence"/>
</dbReference>
<evidence type="ECO:0000256" key="3">
    <source>
        <dbReference type="ARBA" id="ARBA00005902"/>
    </source>
</evidence>
<accession>A0A2I1CS95</accession>
<dbReference type="GO" id="GO:0005737">
    <property type="term" value="C:cytoplasm"/>
    <property type="evidence" value="ECO:0007669"/>
    <property type="project" value="UniProtKB-SubCell"/>
</dbReference>
<dbReference type="Gene3D" id="1.20.58.200">
    <property type="entry name" value="Translin, domain 2"/>
    <property type="match status" value="1"/>
</dbReference>
<dbReference type="OrthoDB" id="270167at2759"/>
<feature type="domain" description="Heterokaryon incompatibility" evidence="6">
    <location>
        <begin position="87"/>
        <end position="237"/>
    </location>
</feature>
<gene>
    <name evidence="7" type="ORF">P168DRAFT_307424</name>
</gene>
<dbReference type="AlphaFoldDB" id="A0A2I1CS95"/>
<dbReference type="InterPro" id="IPR010730">
    <property type="entry name" value="HET"/>
</dbReference>
<evidence type="ECO:0000256" key="1">
    <source>
        <dbReference type="ARBA" id="ARBA00004123"/>
    </source>
</evidence>
<dbReference type="RefSeq" id="XP_024689082.1">
    <property type="nucleotide sequence ID" value="XM_024839106.1"/>
</dbReference>
<keyword evidence="5" id="KW-0539">Nucleus</keyword>
<evidence type="ECO:0000256" key="5">
    <source>
        <dbReference type="ARBA" id="ARBA00023242"/>
    </source>
</evidence>
<dbReference type="InterPro" id="IPR036081">
    <property type="entry name" value="Translin_sf"/>
</dbReference>
<evidence type="ECO:0000259" key="6">
    <source>
        <dbReference type="Pfam" id="PF06985"/>
    </source>
</evidence>
<name>A0A2I1CS95_ASPC2</name>
<comment type="similarity">
    <text evidence="3">Belongs to the translin family.</text>
</comment>
<evidence type="ECO:0000313" key="8">
    <source>
        <dbReference type="Proteomes" id="UP000234254"/>
    </source>
</evidence>
<dbReference type="GO" id="GO:0005634">
    <property type="term" value="C:nucleus"/>
    <property type="evidence" value="ECO:0007669"/>
    <property type="project" value="UniProtKB-SubCell"/>
</dbReference>
<protein>
    <recommendedName>
        <fullName evidence="6">Heterokaryon incompatibility domain-containing protein</fullName>
    </recommendedName>
</protein>
<dbReference type="InterPro" id="IPR002848">
    <property type="entry name" value="Translin_fam"/>
</dbReference>
<comment type="caution">
    <text evidence="7">The sequence shown here is derived from an EMBL/GenBank/DDBJ whole genome shotgun (WGS) entry which is preliminary data.</text>
</comment>
<reference evidence="7" key="1">
    <citation type="submission" date="2016-12" db="EMBL/GenBank/DDBJ databases">
        <title>The genomes of Aspergillus section Nigri reveals drivers in fungal speciation.</title>
        <authorList>
            <consortium name="DOE Joint Genome Institute"/>
            <person name="Vesth T.C."/>
            <person name="Nybo J."/>
            <person name="Theobald S."/>
            <person name="Brandl J."/>
            <person name="Frisvad J.C."/>
            <person name="Nielsen K.F."/>
            <person name="Lyhne E.K."/>
            <person name="Kogle M.E."/>
            <person name="Kuo A."/>
            <person name="Riley R."/>
            <person name="Clum A."/>
            <person name="Nolan M."/>
            <person name="Lipzen A."/>
            <person name="Salamov A."/>
            <person name="Henrissat B."/>
            <person name="Wiebenga A."/>
            <person name="De vries R.P."/>
            <person name="Grigoriev I.V."/>
            <person name="Mortensen U.H."/>
            <person name="Andersen M.R."/>
            <person name="Baker S.E."/>
        </authorList>
    </citation>
    <scope>NUCLEOTIDE SEQUENCE</scope>
    <source>
        <strain evidence="7">IBT 28561</strain>
    </source>
</reference>
<dbReference type="EMBL" id="MSFM01000014">
    <property type="protein sequence ID" value="PKY00488.1"/>
    <property type="molecule type" value="Genomic_DNA"/>
</dbReference>
<dbReference type="PANTHER" id="PTHR10741">
    <property type="entry name" value="TRANSLIN AND TRANSLIN ASSOCIATED PROTEIN X"/>
    <property type="match status" value="1"/>
</dbReference>
<organism evidence="7 8">
    <name type="scientific">Aspergillus campestris (strain IBT 28561)</name>
    <dbReference type="NCBI Taxonomy" id="1392248"/>
    <lineage>
        <taxon>Eukaryota</taxon>
        <taxon>Fungi</taxon>
        <taxon>Dikarya</taxon>
        <taxon>Ascomycota</taxon>
        <taxon>Pezizomycotina</taxon>
        <taxon>Eurotiomycetes</taxon>
        <taxon>Eurotiomycetidae</taxon>
        <taxon>Eurotiales</taxon>
        <taxon>Aspergillaceae</taxon>
        <taxon>Aspergillus</taxon>
        <taxon>Aspergillus subgen. Circumdati</taxon>
    </lineage>
</organism>
<evidence type="ECO:0000256" key="4">
    <source>
        <dbReference type="ARBA" id="ARBA00022490"/>
    </source>
</evidence>
<keyword evidence="8" id="KW-1185">Reference proteome</keyword>
<dbReference type="InterPro" id="IPR016068">
    <property type="entry name" value="Translin_N"/>
</dbReference>